<evidence type="ECO:0000313" key="7">
    <source>
        <dbReference type="EMBL" id="KAK4460726.1"/>
    </source>
</evidence>
<feature type="compositionally biased region" description="Low complexity" evidence="5">
    <location>
        <begin position="170"/>
        <end position="184"/>
    </location>
</feature>
<feature type="compositionally biased region" description="Low complexity" evidence="5">
    <location>
        <begin position="196"/>
        <end position="209"/>
    </location>
</feature>
<dbReference type="Proteomes" id="UP001321749">
    <property type="component" value="Unassembled WGS sequence"/>
</dbReference>
<dbReference type="InterPro" id="IPR013083">
    <property type="entry name" value="Znf_RING/FYVE/PHD"/>
</dbReference>
<evidence type="ECO:0000256" key="1">
    <source>
        <dbReference type="ARBA" id="ARBA00022723"/>
    </source>
</evidence>
<feature type="compositionally biased region" description="Low complexity" evidence="5">
    <location>
        <begin position="11"/>
        <end position="20"/>
    </location>
</feature>
<evidence type="ECO:0000256" key="2">
    <source>
        <dbReference type="ARBA" id="ARBA00022771"/>
    </source>
</evidence>
<name>A0AAV9HLD6_9PEZI</name>
<dbReference type="AlphaFoldDB" id="A0AAV9HLD6"/>
<gene>
    <name evidence="7" type="ORF">QBC42DRAFT_253128</name>
</gene>
<feature type="region of interest" description="Disordered" evidence="5">
    <location>
        <begin position="250"/>
        <end position="280"/>
    </location>
</feature>
<dbReference type="SUPFAM" id="SSF57850">
    <property type="entry name" value="RING/U-box"/>
    <property type="match status" value="1"/>
</dbReference>
<evidence type="ECO:0000256" key="4">
    <source>
        <dbReference type="PROSITE-ProRule" id="PRU00175"/>
    </source>
</evidence>
<dbReference type="EMBL" id="MU865005">
    <property type="protein sequence ID" value="KAK4460726.1"/>
    <property type="molecule type" value="Genomic_DNA"/>
</dbReference>
<feature type="region of interest" description="Disordered" evidence="5">
    <location>
        <begin position="80"/>
        <end position="233"/>
    </location>
</feature>
<feature type="region of interest" description="Disordered" evidence="5">
    <location>
        <begin position="1"/>
        <end position="20"/>
    </location>
</feature>
<sequence>MSRRSSFRAPSGRSSRSTTSTDQQSECIICMEEMALQAADVRVLPCGHCFHAHCVIQWQETSDTCPICRRPATGTVRNVISEGTSTTRSLAGAAQSAASSAPRRASPTGNTGNMTSRTTTAAAGRNSQRAASSVSWSGQSGQSGQSPPINVWDYLDPSQEIYPRNDTTRRNATSNRTSGTSATRPPTSSFTRTLGYPSTSISTAYSTYTPDPSTTNRDSYSTNPPTIGSTSYYTKNATTHTDTAHLATYTNYERPQPYPQTSSDSRSYRNRSYSGYPLVNTAPHAAEERWARKNLAPEDYHAYYLLYAEDDVSPG</sequence>
<dbReference type="SMART" id="SM00184">
    <property type="entry name" value="RING"/>
    <property type="match status" value="1"/>
</dbReference>
<feature type="compositionally biased region" description="Polar residues" evidence="5">
    <location>
        <begin position="107"/>
        <end position="131"/>
    </location>
</feature>
<proteinExistence type="predicted"/>
<reference evidence="7" key="2">
    <citation type="submission" date="2023-06" db="EMBL/GenBank/DDBJ databases">
        <authorList>
            <consortium name="Lawrence Berkeley National Laboratory"/>
            <person name="Mondo S.J."/>
            <person name="Hensen N."/>
            <person name="Bonometti L."/>
            <person name="Westerberg I."/>
            <person name="Brannstrom I.O."/>
            <person name="Guillou S."/>
            <person name="Cros-Aarteil S."/>
            <person name="Calhoun S."/>
            <person name="Haridas S."/>
            <person name="Kuo A."/>
            <person name="Pangilinan J."/>
            <person name="Riley R."/>
            <person name="Labutti K."/>
            <person name="Andreopoulos B."/>
            <person name="Lipzen A."/>
            <person name="Chen C."/>
            <person name="Yanf M."/>
            <person name="Daum C."/>
            <person name="Ng V."/>
            <person name="Clum A."/>
            <person name="Steindorff A."/>
            <person name="Ohm R."/>
            <person name="Martin F."/>
            <person name="Silar P."/>
            <person name="Natvig D."/>
            <person name="Lalanne C."/>
            <person name="Gautier V."/>
            <person name="Ament-Velasquez S.L."/>
            <person name="Kruys A."/>
            <person name="Hutchinson M.I."/>
            <person name="Powell A.J."/>
            <person name="Barry K."/>
            <person name="Miller A.N."/>
            <person name="Grigoriev I.V."/>
            <person name="Debuchy R."/>
            <person name="Gladieux P."/>
            <person name="Thoren M.H."/>
            <person name="Johannesson H."/>
        </authorList>
    </citation>
    <scope>NUCLEOTIDE SEQUENCE</scope>
    <source>
        <strain evidence="7">PSN324</strain>
    </source>
</reference>
<keyword evidence="2 4" id="KW-0863">Zinc-finger</keyword>
<dbReference type="GO" id="GO:0061630">
    <property type="term" value="F:ubiquitin protein ligase activity"/>
    <property type="evidence" value="ECO:0007669"/>
    <property type="project" value="TreeGrafter"/>
</dbReference>
<protein>
    <recommendedName>
        <fullName evidence="6">RING-type domain-containing protein</fullName>
    </recommendedName>
</protein>
<accession>A0AAV9HLD6</accession>
<evidence type="ECO:0000256" key="3">
    <source>
        <dbReference type="ARBA" id="ARBA00022833"/>
    </source>
</evidence>
<dbReference type="GO" id="GO:0043161">
    <property type="term" value="P:proteasome-mediated ubiquitin-dependent protein catabolic process"/>
    <property type="evidence" value="ECO:0007669"/>
    <property type="project" value="TreeGrafter"/>
</dbReference>
<keyword evidence="3" id="KW-0862">Zinc</keyword>
<dbReference type="PANTHER" id="PTHR22763">
    <property type="entry name" value="RING ZINC FINGER PROTEIN"/>
    <property type="match status" value="1"/>
</dbReference>
<dbReference type="PROSITE" id="PS50089">
    <property type="entry name" value="ZF_RING_2"/>
    <property type="match status" value="1"/>
</dbReference>
<dbReference type="CDD" id="cd16454">
    <property type="entry name" value="RING-H2_PA-TM-RING"/>
    <property type="match status" value="1"/>
</dbReference>
<dbReference type="InterPro" id="IPR050731">
    <property type="entry name" value="HRD1_E3_ubiq-ligases"/>
</dbReference>
<dbReference type="InterPro" id="IPR001841">
    <property type="entry name" value="Znf_RING"/>
</dbReference>
<comment type="caution">
    <text evidence="7">The sequence shown here is derived from an EMBL/GenBank/DDBJ whole genome shotgun (WGS) entry which is preliminary data.</text>
</comment>
<feature type="compositionally biased region" description="Low complexity" evidence="5">
    <location>
        <begin position="132"/>
        <end position="146"/>
    </location>
</feature>
<evidence type="ECO:0000313" key="8">
    <source>
        <dbReference type="Proteomes" id="UP001321749"/>
    </source>
</evidence>
<reference evidence="7" key="1">
    <citation type="journal article" date="2023" name="Mol. Phylogenet. Evol.">
        <title>Genome-scale phylogeny and comparative genomics of the fungal order Sordariales.</title>
        <authorList>
            <person name="Hensen N."/>
            <person name="Bonometti L."/>
            <person name="Westerberg I."/>
            <person name="Brannstrom I.O."/>
            <person name="Guillou S."/>
            <person name="Cros-Aarteil S."/>
            <person name="Calhoun S."/>
            <person name="Haridas S."/>
            <person name="Kuo A."/>
            <person name="Mondo S."/>
            <person name="Pangilinan J."/>
            <person name="Riley R."/>
            <person name="LaButti K."/>
            <person name="Andreopoulos B."/>
            <person name="Lipzen A."/>
            <person name="Chen C."/>
            <person name="Yan M."/>
            <person name="Daum C."/>
            <person name="Ng V."/>
            <person name="Clum A."/>
            <person name="Steindorff A."/>
            <person name="Ohm R.A."/>
            <person name="Martin F."/>
            <person name="Silar P."/>
            <person name="Natvig D.O."/>
            <person name="Lalanne C."/>
            <person name="Gautier V."/>
            <person name="Ament-Velasquez S.L."/>
            <person name="Kruys A."/>
            <person name="Hutchinson M.I."/>
            <person name="Powell A.J."/>
            <person name="Barry K."/>
            <person name="Miller A.N."/>
            <person name="Grigoriev I.V."/>
            <person name="Debuchy R."/>
            <person name="Gladieux P."/>
            <person name="Hiltunen Thoren M."/>
            <person name="Johannesson H."/>
        </authorList>
    </citation>
    <scope>NUCLEOTIDE SEQUENCE</scope>
    <source>
        <strain evidence="7">PSN324</strain>
    </source>
</reference>
<dbReference type="GO" id="GO:0012505">
    <property type="term" value="C:endomembrane system"/>
    <property type="evidence" value="ECO:0007669"/>
    <property type="project" value="TreeGrafter"/>
</dbReference>
<feature type="compositionally biased region" description="Low complexity" evidence="5">
    <location>
        <begin position="88"/>
        <end position="106"/>
    </location>
</feature>
<dbReference type="GO" id="GO:0008270">
    <property type="term" value="F:zinc ion binding"/>
    <property type="evidence" value="ECO:0007669"/>
    <property type="project" value="UniProtKB-KW"/>
</dbReference>
<dbReference type="Gene3D" id="3.30.40.10">
    <property type="entry name" value="Zinc/RING finger domain, C3HC4 (zinc finger)"/>
    <property type="match status" value="1"/>
</dbReference>
<feature type="compositionally biased region" description="Low complexity" evidence="5">
    <location>
        <begin position="262"/>
        <end position="276"/>
    </location>
</feature>
<evidence type="ECO:0000259" key="6">
    <source>
        <dbReference type="PROSITE" id="PS50089"/>
    </source>
</evidence>
<dbReference type="Pfam" id="PF13639">
    <property type="entry name" value="zf-RING_2"/>
    <property type="match status" value="1"/>
</dbReference>
<keyword evidence="8" id="KW-1185">Reference proteome</keyword>
<evidence type="ECO:0000256" key="5">
    <source>
        <dbReference type="SAM" id="MobiDB-lite"/>
    </source>
</evidence>
<keyword evidence="1" id="KW-0479">Metal-binding</keyword>
<feature type="domain" description="RING-type" evidence="6">
    <location>
        <begin position="27"/>
        <end position="69"/>
    </location>
</feature>
<organism evidence="7 8">
    <name type="scientific">Cladorrhinum samala</name>
    <dbReference type="NCBI Taxonomy" id="585594"/>
    <lineage>
        <taxon>Eukaryota</taxon>
        <taxon>Fungi</taxon>
        <taxon>Dikarya</taxon>
        <taxon>Ascomycota</taxon>
        <taxon>Pezizomycotina</taxon>
        <taxon>Sordariomycetes</taxon>
        <taxon>Sordariomycetidae</taxon>
        <taxon>Sordariales</taxon>
        <taxon>Podosporaceae</taxon>
        <taxon>Cladorrhinum</taxon>
    </lineage>
</organism>
<feature type="compositionally biased region" description="Polar residues" evidence="5">
    <location>
        <begin position="210"/>
        <end position="233"/>
    </location>
</feature>